<feature type="compositionally biased region" description="Basic and acidic residues" evidence="1">
    <location>
        <begin position="1"/>
        <end position="10"/>
    </location>
</feature>
<sequence length="94" mass="10754">MHQEGKRRSNYETVWSNTSGGSQVAHSSRINCFRHRRKVILGDRAFSLLMLGRGLFRCQMQIKLPLSSTVTDILASGEIKLQMVVYGRSLTFFF</sequence>
<dbReference type="AlphaFoldDB" id="A0A8X6Q255"/>
<proteinExistence type="predicted"/>
<accession>A0A8X6Q255</accession>
<evidence type="ECO:0000256" key="1">
    <source>
        <dbReference type="SAM" id="MobiDB-lite"/>
    </source>
</evidence>
<evidence type="ECO:0000313" key="3">
    <source>
        <dbReference type="Proteomes" id="UP000887013"/>
    </source>
</evidence>
<keyword evidence="3" id="KW-1185">Reference proteome</keyword>
<reference evidence="2" key="1">
    <citation type="submission" date="2020-08" db="EMBL/GenBank/DDBJ databases">
        <title>Multicomponent nature underlies the extraordinary mechanical properties of spider dragline silk.</title>
        <authorList>
            <person name="Kono N."/>
            <person name="Nakamura H."/>
            <person name="Mori M."/>
            <person name="Yoshida Y."/>
            <person name="Ohtoshi R."/>
            <person name="Malay A.D."/>
            <person name="Moran D.A.P."/>
            <person name="Tomita M."/>
            <person name="Numata K."/>
            <person name="Arakawa K."/>
        </authorList>
    </citation>
    <scope>NUCLEOTIDE SEQUENCE</scope>
</reference>
<name>A0A8X6Q255_NEPPI</name>
<comment type="caution">
    <text evidence="2">The sequence shown here is derived from an EMBL/GenBank/DDBJ whole genome shotgun (WGS) entry which is preliminary data.</text>
</comment>
<feature type="region of interest" description="Disordered" evidence="1">
    <location>
        <begin position="1"/>
        <end position="24"/>
    </location>
</feature>
<evidence type="ECO:0000313" key="2">
    <source>
        <dbReference type="EMBL" id="GFU02319.1"/>
    </source>
</evidence>
<gene>
    <name evidence="2" type="ORF">NPIL_549301</name>
</gene>
<organism evidence="2 3">
    <name type="scientific">Nephila pilipes</name>
    <name type="common">Giant wood spider</name>
    <name type="synonym">Nephila maculata</name>
    <dbReference type="NCBI Taxonomy" id="299642"/>
    <lineage>
        <taxon>Eukaryota</taxon>
        <taxon>Metazoa</taxon>
        <taxon>Ecdysozoa</taxon>
        <taxon>Arthropoda</taxon>
        <taxon>Chelicerata</taxon>
        <taxon>Arachnida</taxon>
        <taxon>Araneae</taxon>
        <taxon>Araneomorphae</taxon>
        <taxon>Entelegynae</taxon>
        <taxon>Araneoidea</taxon>
        <taxon>Nephilidae</taxon>
        <taxon>Nephila</taxon>
    </lineage>
</organism>
<dbReference type="EMBL" id="BMAW01027483">
    <property type="protein sequence ID" value="GFU02319.1"/>
    <property type="molecule type" value="Genomic_DNA"/>
</dbReference>
<dbReference type="Proteomes" id="UP000887013">
    <property type="component" value="Unassembled WGS sequence"/>
</dbReference>
<feature type="compositionally biased region" description="Polar residues" evidence="1">
    <location>
        <begin position="11"/>
        <end position="24"/>
    </location>
</feature>
<protein>
    <submittedName>
        <fullName evidence="2">Uncharacterized protein</fullName>
    </submittedName>
</protein>